<dbReference type="Proteomes" id="UP001551675">
    <property type="component" value="Unassembled WGS sequence"/>
</dbReference>
<evidence type="ECO:0000313" key="4">
    <source>
        <dbReference type="Proteomes" id="UP001551675"/>
    </source>
</evidence>
<dbReference type="InterPro" id="IPR019692">
    <property type="entry name" value="CFP-6_PH"/>
</dbReference>
<name>A0ABV3GGC7_MICGL</name>
<sequence length="137" mass="14946">MAGVDARREWRVPRQMMVVKAVAAAVCVVLALIGDSYQTFLAGVAAAGFAALVLRDLLAPVRLAVDEGGVTVVSGFAGSERYSWNDVDRIRVDTRHRYGVTTRLLEIDTGDQVHLFSRHDLGTPVIEVAEAVMRLRP</sequence>
<organism evidence="3 4">
    <name type="scientific">Microtetraspora glauca</name>
    <dbReference type="NCBI Taxonomy" id="1996"/>
    <lineage>
        <taxon>Bacteria</taxon>
        <taxon>Bacillati</taxon>
        <taxon>Actinomycetota</taxon>
        <taxon>Actinomycetes</taxon>
        <taxon>Streptosporangiales</taxon>
        <taxon>Streptosporangiaceae</taxon>
        <taxon>Microtetraspora</taxon>
    </lineage>
</organism>
<dbReference type="Pfam" id="PF10756">
    <property type="entry name" value="bPH_6"/>
    <property type="match status" value="1"/>
</dbReference>
<feature type="domain" description="Low molecular weight protein antigen 6 PH" evidence="2">
    <location>
        <begin position="61"/>
        <end position="136"/>
    </location>
</feature>
<keyword evidence="1" id="KW-0472">Membrane</keyword>
<evidence type="ECO:0000313" key="3">
    <source>
        <dbReference type="EMBL" id="MEV0970695.1"/>
    </source>
</evidence>
<evidence type="ECO:0000259" key="2">
    <source>
        <dbReference type="Pfam" id="PF10756"/>
    </source>
</evidence>
<accession>A0ABV3GGC7</accession>
<keyword evidence="4" id="KW-1185">Reference proteome</keyword>
<evidence type="ECO:0000256" key="1">
    <source>
        <dbReference type="SAM" id="Phobius"/>
    </source>
</evidence>
<gene>
    <name evidence="3" type="ORF">AB0I59_18830</name>
</gene>
<reference evidence="3 4" key="1">
    <citation type="submission" date="2024-06" db="EMBL/GenBank/DDBJ databases">
        <title>The Natural Products Discovery Center: Release of the First 8490 Sequenced Strains for Exploring Actinobacteria Biosynthetic Diversity.</title>
        <authorList>
            <person name="Kalkreuter E."/>
            <person name="Kautsar S.A."/>
            <person name="Yang D."/>
            <person name="Bader C.D."/>
            <person name="Teijaro C.N."/>
            <person name="Fluegel L."/>
            <person name="Davis C.M."/>
            <person name="Simpson J.R."/>
            <person name="Lauterbach L."/>
            <person name="Steele A.D."/>
            <person name="Gui C."/>
            <person name="Meng S."/>
            <person name="Li G."/>
            <person name="Viehrig K."/>
            <person name="Ye F."/>
            <person name="Su P."/>
            <person name="Kiefer A.F."/>
            <person name="Nichols A."/>
            <person name="Cepeda A.J."/>
            <person name="Yan W."/>
            <person name="Fan B."/>
            <person name="Jiang Y."/>
            <person name="Adhikari A."/>
            <person name="Zheng C.-J."/>
            <person name="Schuster L."/>
            <person name="Cowan T.M."/>
            <person name="Smanski M.J."/>
            <person name="Chevrette M.G."/>
            <person name="De Carvalho L.P.S."/>
            <person name="Shen B."/>
        </authorList>
    </citation>
    <scope>NUCLEOTIDE SEQUENCE [LARGE SCALE GENOMIC DNA]</scope>
    <source>
        <strain evidence="3 4">NPDC050100</strain>
    </source>
</reference>
<dbReference type="EMBL" id="JBFALK010000009">
    <property type="protein sequence ID" value="MEV0970695.1"/>
    <property type="molecule type" value="Genomic_DNA"/>
</dbReference>
<comment type="caution">
    <text evidence="3">The sequence shown here is derived from an EMBL/GenBank/DDBJ whole genome shotgun (WGS) entry which is preliminary data.</text>
</comment>
<dbReference type="RefSeq" id="WP_358134261.1">
    <property type="nucleotide sequence ID" value="NZ_JBFALK010000009.1"/>
</dbReference>
<proteinExistence type="predicted"/>
<keyword evidence="1" id="KW-1133">Transmembrane helix</keyword>
<keyword evidence="1" id="KW-0812">Transmembrane</keyword>
<feature type="transmembrane region" description="Helical" evidence="1">
    <location>
        <begin position="40"/>
        <end position="58"/>
    </location>
</feature>
<protein>
    <submittedName>
        <fullName evidence="3">PH domain-containing protein</fullName>
    </submittedName>
</protein>